<organism evidence="14 15">
    <name type="scientific">Chionoecetes opilio</name>
    <name type="common">Atlantic snow crab</name>
    <name type="synonym">Cancer opilio</name>
    <dbReference type="NCBI Taxonomy" id="41210"/>
    <lineage>
        <taxon>Eukaryota</taxon>
        <taxon>Metazoa</taxon>
        <taxon>Ecdysozoa</taxon>
        <taxon>Arthropoda</taxon>
        <taxon>Crustacea</taxon>
        <taxon>Multicrustacea</taxon>
        <taxon>Malacostraca</taxon>
        <taxon>Eumalacostraca</taxon>
        <taxon>Eucarida</taxon>
        <taxon>Decapoda</taxon>
        <taxon>Pleocyemata</taxon>
        <taxon>Brachyura</taxon>
        <taxon>Eubrachyura</taxon>
        <taxon>Majoidea</taxon>
        <taxon>Majidae</taxon>
        <taxon>Chionoecetes</taxon>
    </lineage>
</organism>
<dbReference type="GO" id="GO:0007602">
    <property type="term" value="P:phototransduction"/>
    <property type="evidence" value="ECO:0007669"/>
    <property type="project" value="TreeGrafter"/>
</dbReference>
<dbReference type="GO" id="GO:0034220">
    <property type="term" value="P:monoatomic ion transmembrane transport"/>
    <property type="evidence" value="ECO:0007669"/>
    <property type="project" value="UniProtKB-KW"/>
</dbReference>
<reference evidence="14" key="1">
    <citation type="submission" date="2020-07" db="EMBL/GenBank/DDBJ databases">
        <title>The High-quality genome of the commercially important snow crab, Chionoecetes opilio.</title>
        <authorList>
            <person name="Jeong J.-H."/>
            <person name="Ryu S."/>
        </authorList>
    </citation>
    <scope>NUCLEOTIDE SEQUENCE</scope>
    <source>
        <strain evidence="14">MADBK_172401_WGS</strain>
        <tissue evidence="14">Digestive gland</tissue>
    </source>
</reference>
<dbReference type="InterPro" id="IPR000990">
    <property type="entry name" value="Innexin"/>
</dbReference>
<dbReference type="GO" id="GO:0005243">
    <property type="term" value="F:gap junction channel activity"/>
    <property type="evidence" value="ECO:0007669"/>
    <property type="project" value="TreeGrafter"/>
</dbReference>
<keyword evidence="4" id="KW-1003">Cell membrane</keyword>
<evidence type="ECO:0000256" key="7">
    <source>
        <dbReference type="ARBA" id="ARBA00022949"/>
    </source>
</evidence>
<dbReference type="AlphaFoldDB" id="A0A8J8WCU2"/>
<dbReference type="EMBL" id="JACEEZ010026084">
    <property type="protein sequence ID" value="KAG0694868.1"/>
    <property type="molecule type" value="Genomic_DNA"/>
</dbReference>
<dbReference type="PROSITE" id="PS51013">
    <property type="entry name" value="PANNEXIN"/>
    <property type="match status" value="1"/>
</dbReference>
<evidence type="ECO:0000256" key="10">
    <source>
        <dbReference type="ARBA" id="ARBA00023136"/>
    </source>
</evidence>
<feature type="transmembrane region" description="Helical" evidence="12">
    <location>
        <begin position="179"/>
        <end position="202"/>
    </location>
</feature>
<feature type="region of interest" description="Disordered" evidence="13">
    <location>
        <begin position="360"/>
        <end position="381"/>
    </location>
</feature>
<keyword evidence="3 12" id="KW-0813">Transport</keyword>
<keyword evidence="9 12" id="KW-0406">Ion transport</keyword>
<protein>
    <recommendedName>
        <fullName evidence="12">Innexin</fullName>
    </recommendedName>
</protein>
<evidence type="ECO:0000313" key="14">
    <source>
        <dbReference type="EMBL" id="KAG0694868.1"/>
    </source>
</evidence>
<keyword evidence="5 12" id="KW-0812">Transmembrane</keyword>
<feature type="transmembrane region" description="Helical" evidence="12">
    <location>
        <begin position="114"/>
        <end position="136"/>
    </location>
</feature>
<evidence type="ECO:0000313" key="15">
    <source>
        <dbReference type="Proteomes" id="UP000770661"/>
    </source>
</evidence>
<evidence type="ECO:0000256" key="13">
    <source>
        <dbReference type="SAM" id="MobiDB-lite"/>
    </source>
</evidence>
<evidence type="ECO:0000256" key="6">
    <source>
        <dbReference type="ARBA" id="ARBA00022868"/>
    </source>
</evidence>
<dbReference type="Pfam" id="PF00876">
    <property type="entry name" value="Innexin"/>
    <property type="match status" value="1"/>
</dbReference>
<evidence type="ECO:0000256" key="5">
    <source>
        <dbReference type="ARBA" id="ARBA00022692"/>
    </source>
</evidence>
<keyword evidence="10 12" id="KW-0472">Membrane</keyword>
<keyword evidence="15" id="KW-1185">Reference proteome</keyword>
<keyword evidence="7" id="KW-0965">Cell junction</keyword>
<keyword evidence="8 12" id="KW-1133">Transmembrane helix</keyword>
<evidence type="ECO:0000256" key="4">
    <source>
        <dbReference type="ARBA" id="ARBA00022475"/>
    </source>
</evidence>
<dbReference type="PRINTS" id="PR01262">
    <property type="entry name" value="INNEXIN"/>
</dbReference>
<dbReference type="GO" id="GO:0005921">
    <property type="term" value="C:gap junction"/>
    <property type="evidence" value="ECO:0007669"/>
    <property type="project" value="UniProtKB-SubCell"/>
</dbReference>
<dbReference type="OrthoDB" id="5867527at2759"/>
<comment type="subcellular location">
    <subcellularLocation>
        <location evidence="1">Cell junction</location>
        <location evidence="1">Gap junction</location>
    </subcellularLocation>
    <subcellularLocation>
        <location evidence="2 12">Cell membrane</location>
        <topology evidence="2 12">Multi-pass membrane protein</topology>
    </subcellularLocation>
</comment>
<accession>A0A8J8WCU2</accession>
<evidence type="ECO:0000256" key="1">
    <source>
        <dbReference type="ARBA" id="ARBA00004610"/>
    </source>
</evidence>
<name>A0A8J8WCU2_CHIOP</name>
<comment type="similarity">
    <text evidence="12">Belongs to the pannexin family.</text>
</comment>
<gene>
    <name evidence="14" type="primary">inx2_5</name>
    <name evidence="12" type="synonym">inx</name>
    <name evidence="14" type="ORF">GWK47_027109</name>
</gene>
<dbReference type="PANTHER" id="PTHR11893:SF37">
    <property type="entry name" value="INNEXIN INX3"/>
    <property type="match status" value="1"/>
</dbReference>
<dbReference type="PANTHER" id="PTHR11893">
    <property type="entry name" value="INNEXIN"/>
    <property type="match status" value="1"/>
</dbReference>
<evidence type="ECO:0000256" key="3">
    <source>
        <dbReference type="ARBA" id="ARBA00022448"/>
    </source>
</evidence>
<sequence length="381" mass="44054">MLHIVASFIGLIKARLHTNIDSTVFRLHYRWTTSFCFLACALVSATEYIGNAIQCLGSGTDQSPKAINTYCWIMSTHTLDTYGNDETFYKSRGSNFQGTGNYDPGVHEITYHTYYQWVPFFLFFQGCLFYLPHLLWKTIEGKTADKLLQGLQYYSMDEEKDKKRENIVKYLKETRGHNLYYAISYLMCEALNFVNVMAQVFLLDKFLDGAFLNFGIKLMYPGTHAAPLTSTFPRMTKCHFRYHGTSGEIAKDEYICLLPQNILNEKVFIVMWFWLITLATITAIELIWRVTVVVSPFVRIQLMEQRGKLTADPKLEKTIRMMQLGDFCLLYNLGTNLDAGNFRDLLLAYTNCHDNSVHPNNDDTSYRPYSRMDDGTEEDKV</sequence>
<evidence type="ECO:0000256" key="11">
    <source>
        <dbReference type="ARBA" id="ARBA00023303"/>
    </source>
</evidence>
<dbReference type="Proteomes" id="UP000770661">
    <property type="component" value="Unassembled WGS sequence"/>
</dbReference>
<evidence type="ECO:0000256" key="8">
    <source>
        <dbReference type="ARBA" id="ARBA00022989"/>
    </source>
</evidence>
<evidence type="ECO:0000256" key="9">
    <source>
        <dbReference type="ARBA" id="ARBA00023065"/>
    </source>
</evidence>
<evidence type="ECO:0000256" key="2">
    <source>
        <dbReference type="ARBA" id="ARBA00004651"/>
    </source>
</evidence>
<evidence type="ECO:0000256" key="12">
    <source>
        <dbReference type="RuleBase" id="RU010713"/>
    </source>
</evidence>
<keyword evidence="6" id="KW-0303">Gap junction</keyword>
<proteinExistence type="inferred from homology"/>
<keyword evidence="11 12" id="KW-0407">Ion channel</keyword>
<feature type="transmembrane region" description="Helical" evidence="12">
    <location>
        <begin position="271"/>
        <end position="298"/>
    </location>
</feature>
<dbReference type="GO" id="GO:0005886">
    <property type="term" value="C:plasma membrane"/>
    <property type="evidence" value="ECO:0007669"/>
    <property type="project" value="UniProtKB-SubCell"/>
</dbReference>
<comment type="function">
    <text evidence="12">Structural component of the gap junctions.</text>
</comment>
<comment type="caution">
    <text evidence="12">Lacks conserved residue(s) required for the propagation of feature annotation.</text>
</comment>
<comment type="caution">
    <text evidence="14">The sequence shown here is derived from an EMBL/GenBank/DDBJ whole genome shotgun (WGS) entry which is preliminary data.</text>
</comment>